<evidence type="ECO:0000256" key="8">
    <source>
        <dbReference type="SAM" id="Phobius"/>
    </source>
</evidence>
<feature type="transmembrane region" description="Helical" evidence="8">
    <location>
        <begin position="98"/>
        <end position="120"/>
    </location>
</feature>
<sequence>MSYAKLYLVTSVVCLAELNASLFSKWTPMLFVDDFPFQITGDEVFWTVSSLKLGTVFGCFLSIFIVDFLGRKTSILFTIVPTCPSWLLIAWNPSILNIYVVHFIGGIVSGIIFTSGLTFVTEISPAHIRGALCSCFVLMDYCGDLLGCVIGSFGTVHTYSYVAMSLAMMQFVLFVCCPETPYYLLRQKRLVAAMDSLIFLRGTGDVAEEMDSIMKAAEFDPRSSGILSSLLHLISESEGKAAILIGLAVMLLQALSGPIILIGYARTVFEKNYGVQLHGIPEITNYLVLATVYLISYLMCIGLVDRLGRRPLMIISTLGISSCNFFLAIYSYVEENAIDTTNLQSLFFVTVLLYTINVSLGLASVPFVVTNEIFPTYARATCVSLCFCINFTWSFIMLHVWRWIVFQYNIHSFAFWIISGLNAFSVPFLVFYFPETKRKSLLQIRQYLIEGMKK</sequence>
<feature type="transmembrane region" description="Helical" evidence="8">
    <location>
        <begin position="311"/>
        <end position="333"/>
    </location>
</feature>
<comment type="subcellular location">
    <subcellularLocation>
        <location evidence="1">Cell membrane</location>
        <topology evidence="1">Multi-pass membrane protein</topology>
    </subcellularLocation>
</comment>
<dbReference type="InterPro" id="IPR020846">
    <property type="entry name" value="MFS_dom"/>
</dbReference>
<evidence type="ECO:0000256" key="4">
    <source>
        <dbReference type="ARBA" id="ARBA00022597"/>
    </source>
</evidence>
<dbReference type="Gene3D" id="1.20.1250.20">
    <property type="entry name" value="MFS general substrate transporter like domains"/>
    <property type="match status" value="1"/>
</dbReference>
<dbReference type="FunFam" id="1.20.1250.20:FF:000218">
    <property type="entry name" value="facilitated trehalose transporter Tret1"/>
    <property type="match status" value="1"/>
</dbReference>
<keyword evidence="3" id="KW-1003">Cell membrane</keyword>
<name>A0AA40FGV4_9HYME</name>
<keyword evidence="4" id="KW-0762">Sugar transport</keyword>
<gene>
    <name evidence="10" type="ORF">K0M31_014798</name>
</gene>
<keyword evidence="2" id="KW-0813">Transport</keyword>
<feature type="transmembrane region" description="Helical" evidence="8">
    <location>
        <begin position="159"/>
        <end position="185"/>
    </location>
</feature>
<keyword evidence="11" id="KW-1185">Reference proteome</keyword>
<evidence type="ECO:0000256" key="3">
    <source>
        <dbReference type="ARBA" id="ARBA00022475"/>
    </source>
</evidence>
<dbReference type="GO" id="GO:0022857">
    <property type="term" value="F:transmembrane transporter activity"/>
    <property type="evidence" value="ECO:0007669"/>
    <property type="project" value="InterPro"/>
</dbReference>
<keyword evidence="7 8" id="KW-0472">Membrane</keyword>
<dbReference type="InterPro" id="IPR050549">
    <property type="entry name" value="MFS_Trehalose_Transporter"/>
</dbReference>
<dbReference type="PANTHER" id="PTHR48021:SF46">
    <property type="entry name" value="MAJOR FACILITATOR SUPERFAMILY (MFS) PROFILE DOMAIN-CONTAINING PROTEIN"/>
    <property type="match status" value="1"/>
</dbReference>
<dbReference type="InterPro" id="IPR005828">
    <property type="entry name" value="MFS_sugar_transport-like"/>
</dbReference>
<evidence type="ECO:0000313" key="11">
    <source>
        <dbReference type="Proteomes" id="UP001177670"/>
    </source>
</evidence>
<feature type="domain" description="Major facilitator superfamily (MFS) profile" evidence="9">
    <location>
        <begin position="5"/>
        <end position="437"/>
    </location>
</feature>
<evidence type="ECO:0000256" key="6">
    <source>
        <dbReference type="ARBA" id="ARBA00022989"/>
    </source>
</evidence>
<keyword evidence="6 8" id="KW-1133">Transmembrane helix</keyword>
<feature type="transmembrane region" description="Helical" evidence="8">
    <location>
        <begin position="132"/>
        <end position="153"/>
    </location>
</feature>
<proteinExistence type="predicted"/>
<protein>
    <recommendedName>
        <fullName evidence="9">Major facilitator superfamily (MFS) profile domain-containing protein</fullName>
    </recommendedName>
</protein>
<feature type="transmembrane region" description="Helical" evidence="8">
    <location>
        <begin position="44"/>
        <end position="66"/>
    </location>
</feature>
<feature type="transmembrane region" description="Helical" evidence="8">
    <location>
        <begin position="413"/>
        <end position="433"/>
    </location>
</feature>
<feature type="transmembrane region" description="Helical" evidence="8">
    <location>
        <begin position="73"/>
        <end position="92"/>
    </location>
</feature>
<accession>A0AA40FGV4</accession>
<dbReference type="AlphaFoldDB" id="A0AA40FGV4"/>
<dbReference type="PANTHER" id="PTHR48021">
    <property type="match status" value="1"/>
</dbReference>
<dbReference type="InterPro" id="IPR005829">
    <property type="entry name" value="Sugar_transporter_CS"/>
</dbReference>
<dbReference type="InterPro" id="IPR036259">
    <property type="entry name" value="MFS_trans_sf"/>
</dbReference>
<feature type="transmembrane region" description="Helical" evidence="8">
    <location>
        <begin position="241"/>
        <end position="265"/>
    </location>
</feature>
<dbReference type="PROSITE" id="PS50850">
    <property type="entry name" value="MFS"/>
    <property type="match status" value="1"/>
</dbReference>
<dbReference type="EMBL" id="JAHYIQ010000041">
    <property type="protein sequence ID" value="KAK1118799.1"/>
    <property type="molecule type" value="Genomic_DNA"/>
</dbReference>
<feature type="transmembrane region" description="Helical" evidence="8">
    <location>
        <begin position="345"/>
        <end position="369"/>
    </location>
</feature>
<evidence type="ECO:0000313" key="10">
    <source>
        <dbReference type="EMBL" id="KAK1118799.1"/>
    </source>
</evidence>
<comment type="caution">
    <text evidence="10">The sequence shown here is derived from an EMBL/GenBank/DDBJ whole genome shotgun (WGS) entry which is preliminary data.</text>
</comment>
<reference evidence="10" key="1">
    <citation type="submission" date="2021-10" db="EMBL/GenBank/DDBJ databases">
        <title>Melipona bicolor Genome sequencing and assembly.</title>
        <authorList>
            <person name="Araujo N.S."/>
            <person name="Arias M.C."/>
        </authorList>
    </citation>
    <scope>NUCLEOTIDE SEQUENCE</scope>
    <source>
        <strain evidence="10">USP_2M_L1-L4_2017</strain>
        <tissue evidence="10">Whole body</tissue>
    </source>
</reference>
<evidence type="ECO:0000259" key="9">
    <source>
        <dbReference type="PROSITE" id="PS50850"/>
    </source>
</evidence>
<evidence type="ECO:0000256" key="1">
    <source>
        <dbReference type="ARBA" id="ARBA00004651"/>
    </source>
</evidence>
<organism evidence="10 11">
    <name type="scientific">Melipona bicolor</name>
    <dbReference type="NCBI Taxonomy" id="60889"/>
    <lineage>
        <taxon>Eukaryota</taxon>
        <taxon>Metazoa</taxon>
        <taxon>Ecdysozoa</taxon>
        <taxon>Arthropoda</taxon>
        <taxon>Hexapoda</taxon>
        <taxon>Insecta</taxon>
        <taxon>Pterygota</taxon>
        <taxon>Neoptera</taxon>
        <taxon>Endopterygota</taxon>
        <taxon>Hymenoptera</taxon>
        <taxon>Apocrita</taxon>
        <taxon>Aculeata</taxon>
        <taxon>Apoidea</taxon>
        <taxon>Anthophila</taxon>
        <taxon>Apidae</taxon>
        <taxon>Melipona</taxon>
    </lineage>
</organism>
<feature type="transmembrane region" description="Helical" evidence="8">
    <location>
        <begin position="381"/>
        <end position="401"/>
    </location>
</feature>
<dbReference type="Pfam" id="PF00083">
    <property type="entry name" value="Sugar_tr"/>
    <property type="match status" value="1"/>
</dbReference>
<dbReference type="PROSITE" id="PS00216">
    <property type="entry name" value="SUGAR_TRANSPORT_1"/>
    <property type="match status" value="1"/>
</dbReference>
<evidence type="ECO:0000256" key="7">
    <source>
        <dbReference type="ARBA" id="ARBA00023136"/>
    </source>
</evidence>
<feature type="transmembrane region" description="Helical" evidence="8">
    <location>
        <begin position="285"/>
        <end position="304"/>
    </location>
</feature>
<keyword evidence="5 8" id="KW-0812">Transmembrane</keyword>
<dbReference type="GO" id="GO:0005886">
    <property type="term" value="C:plasma membrane"/>
    <property type="evidence" value="ECO:0007669"/>
    <property type="project" value="UniProtKB-SubCell"/>
</dbReference>
<evidence type="ECO:0000256" key="2">
    <source>
        <dbReference type="ARBA" id="ARBA00022448"/>
    </source>
</evidence>
<evidence type="ECO:0000256" key="5">
    <source>
        <dbReference type="ARBA" id="ARBA00022692"/>
    </source>
</evidence>
<dbReference type="Proteomes" id="UP001177670">
    <property type="component" value="Unassembled WGS sequence"/>
</dbReference>
<dbReference type="SUPFAM" id="SSF103473">
    <property type="entry name" value="MFS general substrate transporter"/>
    <property type="match status" value="1"/>
</dbReference>